<keyword evidence="3" id="KW-1185">Reference proteome</keyword>
<feature type="region of interest" description="Disordered" evidence="1">
    <location>
        <begin position="1"/>
        <end position="25"/>
    </location>
</feature>
<dbReference type="Proteomes" id="UP001054945">
    <property type="component" value="Unassembled WGS sequence"/>
</dbReference>
<protein>
    <submittedName>
        <fullName evidence="2">Uncharacterized protein</fullName>
    </submittedName>
</protein>
<evidence type="ECO:0000256" key="1">
    <source>
        <dbReference type="SAM" id="MobiDB-lite"/>
    </source>
</evidence>
<dbReference type="EMBL" id="BPLR01006978">
    <property type="protein sequence ID" value="GIY13665.1"/>
    <property type="molecule type" value="Genomic_DNA"/>
</dbReference>
<accession>A0AAV4QW09</accession>
<evidence type="ECO:0000313" key="2">
    <source>
        <dbReference type="EMBL" id="GIY13665.1"/>
    </source>
</evidence>
<organism evidence="2 3">
    <name type="scientific">Caerostris extrusa</name>
    <name type="common">Bark spider</name>
    <name type="synonym">Caerostris bankana</name>
    <dbReference type="NCBI Taxonomy" id="172846"/>
    <lineage>
        <taxon>Eukaryota</taxon>
        <taxon>Metazoa</taxon>
        <taxon>Ecdysozoa</taxon>
        <taxon>Arthropoda</taxon>
        <taxon>Chelicerata</taxon>
        <taxon>Arachnida</taxon>
        <taxon>Araneae</taxon>
        <taxon>Araneomorphae</taxon>
        <taxon>Entelegynae</taxon>
        <taxon>Araneoidea</taxon>
        <taxon>Araneidae</taxon>
        <taxon>Caerostris</taxon>
    </lineage>
</organism>
<comment type="caution">
    <text evidence="2">The sequence shown here is derived from an EMBL/GenBank/DDBJ whole genome shotgun (WGS) entry which is preliminary data.</text>
</comment>
<gene>
    <name evidence="2" type="ORF">CEXT_674371</name>
</gene>
<evidence type="ECO:0000313" key="3">
    <source>
        <dbReference type="Proteomes" id="UP001054945"/>
    </source>
</evidence>
<proteinExistence type="predicted"/>
<dbReference type="AlphaFoldDB" id="A0AAV4QW09"/>
<sequence length="94" mass="10245">MPGSPAAATDFRERKRHSSVSRKVSPSPCVYVPRITLHNGTCETLDTYSLFSSSMLSTNGMSITKEGTLHTSANNSDLSCDANLWCTNRLSFLS</sequence>
<name>A0AAV4QW09_CAEEX</name>
<reference evidence="2 3" key="1">
    <citation type="submission" date="2021-06" db="EMBL/GenBank/DDBJ databases">
        <title>Caerostris extrusa draft genome.</title>
        <authorList>
            <person name="Kono N."/>
            <person name="Arakawa K."/>
        </authorList>
    </citation>
    <scope>NUCLEOTIDE SEQUENCE [LARGE SCALE GENOMIC DNA]</scope>
</reference>